<protein>
    <recommendedName>
        <fullName evidence="4">Secreted protein</fullName>
    </recommendedName>
</protein>
<reference evidence="3" key="1">
    <citation type="journal article" date="2017" name="Genome Biol.">
        <title>Comparative genomics reveals high biological diversity and specific adaptations in the industrially and medically important fungal genus Aspergillus.</title>
        <authorList>
            <person name="de Vries R.P."/>
            <person name="Riley R."/>
            <person name="Wiebenga A."/>
            <person name="Aguilar-Osorio G."/>
            <person name="Amillis S."/>
            <person name="Uchima C.A."/>
            <person name="Anderluh G."/>
            <person name="Asadollahi M."/>
            <person name="Askin M."/>
            <person name="Barry K."/>
            <person name="Battaglia E."/>
            <person name="Bayram O."/>
            <person name="Benocci T."/>
            <person name="Braus-Stromeyer S.A."/>
            <person name="Caldana C."/>
            <person name="Canovas D."/>
            <person name="Cerqueira G.C."/>
            <person name="Chen F."/>
            <person name="Chen W."/>
            <person name="Choi C."/>
            <person name="Clum A."/>
            <person name="Dos Santos R.A."/>
            <person name="Damasio A.R."/>
            <person name="Diallinas G."/>
            <person name="Emri T."/>
            <person name="Fekete E."/>
            <person name="Flipphi M."/>
            <person name="Freyberg S."/>
            <person name="Gallo A."/>
            <person name="Gournas C."/>
            <person name="Habgood R."/>
            <person name="Hainaut M."/>
            <person name="Harispe M.L."/>
            <person name="Henrissat B."/>
            <person name="Hilden K.S."/>
            <person name="Hope R."/>
            <person name="Hossain A."/>
            <person name="Karabika E."/>
            <person name="Karaffa L."/>
            <person name="Karanyi Z."/>
            <person name="Krasevec N."/>
            <person name="Kuo A."/>
            <person name="Kusch H."/>
            <person name="LaButti K."/>
            <person name="Lagendijk E.L."/>
            <person name="Lapidus A."/>
            <person name="Levasseur A."/>
            <person name="Lindquist E."/>
            <person name="Lipzen A."/>
            <person name="Logrieco A.F."/>
            <person name="MacCabe A."/>
            <person name="Maekelae M.R."/>
            <person name="Malavazi I."/>
            <person name="Melin P."/>
            <person name="Meyer V."/>
            <person name="Mielnichuk N."/>
            <person name="Miskei M."/>
            <person name="Molnar A.P."/>
            <person name="Mule G."/>
            <person name="Ngan C.Y."/>
            <person name="Orejas M."/>
            <person name="Orosz E."/>
            <person name="Ouedraogo J.P."/>
            <person name="Overkamp K.M."/>
            <person name="Park H.-S."/>
            <person name="Perrone G."/>
            <person name="Piumi F."/>
            <person name="Punt P.J."/>
            <person name="Ram A.F."/>
            <person name="Ramon A."/>
            <person name="Rauscher S."/>
            <person name="Record E."/>
            <person name="Riano-Pachon D.M."/>
            <person name="Robert V."/>
            <person name="Roehrig J."/>
            <person name="Ruller R."/>
            <person name="Salamov A."/>
            <person name="Salih N.S."/>
            <person name="Samson R.A."/>
            <person name="Sandor E."/>
            <person name="Sanguinetti M."/>
            <person name="Schuetze T."/>
            <person name="Sepcic K."/>
            <person name="Shelest E."/>
            <person name="Sherlock G."/>
            <person name="Sophianopoulou V."/>
            <person name="Squina F.M."/>
            <person name="Sun H."/>
            <person name="Susca A."/>
            <person name="Todd R.B."/>
            <person name="Tsang A."/>
            <person name="Unkles S.E."/>
            <person name="van de Wiele N."/>
            <person name="van Rossen-Uffink D."/>
            <person name="Oliveira J.V."/>
            <person name="Vesth T.C."/>
            <person name="Visser J."/>
            <person name="Yu J.-H."/>
            <person name="Zhou M."/>
            <person name="Andersen M.R."/>
            <person name="Archer D.B."/>
            <person name="Baker S.E."/>
            <person name="Benoit I."/>
            <person name="Brakhage A.A."/>
            <person name="Braus G.H."/>
            <person name="Fischer R."/>
            <person name="Frisvad J.C."/>
            <person name="Goldman G.H."/>
            <person name="Houbraken J."/>
            <person name="Oakley B."/>
            <person name="Pocsi I."/>
            <person name="Scazzocchio C."/>
            <person name="Seiboth B."/>
            <person name="vanKuyk P.A."/>
            <person name="Wortman J."/>
            <person name="Dyer P.S."/>
            <person name="Grigoriev I.V."/>
        </authorList>
    </citation>
    <scope>NUCLEOTIDE SEQUENCE [LARGE SCALE GENOMIC DNA]</scope>
    <source>
        <strain evidence="3">CBS 101740 / IMI 381727 / IBT 21946</strain>
    </source>
</reference>
<dbReference type="AlphaFoldDB" id="A0A1L9UHZ7"/>
<proteinExistence type="predicted"/>
<sequence length="99" mass="11010">MINSRSMRGGMHVLFICLISPRTGCKGAVANSVAAQRHGPSIAVGESRRRWNFRSPSHFMAEDLPVRGQYGRNSKFFRPRQVLSSSPCLLALHMPLIAM</sequence>
<keyword evidence="3" id="KW-1185">Reference proteome</keyword>
<evidence type="ECO:0000313" key="3">
    <source>
        <dbReference type="Proteomes" id="UP000184499"/>
    </source>
</evidence>
<accession>A0A1L9UHZ7</accession>
<feature type="signal peptide" evidence="1">
    <location>
        <begin position="1"/>
        <end position="25"/>
    </location>
</feature>
<dbReference type="Proteomes" id="UP000184499">
    <property type="component" value="Unassembled WGS sequence"/>
</dbReference>
<dbReference type="VEuPathDB" id="FungiDB:ASPBRDRAFT_606673"/>
<dbReference type="EMBL" id="KV878685">
    <property type="protein sequence ID" value="OJJ71242.1"/>
    <property type="molecule type" value="Genomic_DNA"/>
</dbReference>
<evidence type="ECO:0000256" key="1">
    <source>
        <dbReference type="SAM" id="SignalP"/>
    </source>
</evidence>
<name>A0A1L9UHZ7_ASPBC</name>
<gene>
    <name evidence="2" type="ORF">ASPBRDRAFT_606673</name>
</gene>
<keyword evidence="1" id="KW-0732">Signal</keyword>
<dbReference type="GeneID" id="93580745"/>
<evidence type="ECO:0000313" key="2">
    <source>
        <dbReference type="EMBL" id="OJJ71242.1"/>
    </source>
</evidence>
<evidence type="ECO:0008006" key="4">
    <source>
        <dbReference type="Google" id="ProtNLM"/>
    </source>
</evidence>
<feature type="chain" id="PRO_5012724916" description="Secreted protein" evidence="1">
    <location>
        <begin position="26"/>
        <end position="99"/>
    </location>
</feature>
<dbReference type="RefSeq" id="XP_067478490.1">
    <property type="nucleotide sequence ID" value="XM_067628257.1"/>
</dbReference>
<organism evidence="2 3">
    <name type="scientific">Aspergillus brasiliensis (strain CBS 101740 / IMI 381727 / IBT 21946)</name>
    <dbReference type="NCBI Taxonomy" id="767769"/>
    <lineage>
        <taxon>Eukaryota</taxon>
        <taxon>Fungi</taxon>
        <taxon>Dikarya</taxon>
        <taxon>Ascomycota</taxon>
        <taxon>Pezizomycotina</taxon>
        <taxon>Eurotiomycetes</taxon>
        <taxon>Eurotiomycetidae</taxon>
        <taxon>Eurotiales</taxon>
        <taxon>Aspergillaceae</taxon>
        <taxon>Aspergillus</taxon>
        <taxon>Aspergillus subgen. Circumdati</taxon>
    </lineage>
</organism>